<evidence type="ECO:0000256" key="1">
    <source>
        <dbReference type="ARBA" id="ARBA00023015"/>
    </source>
</evidence>
<dbReference type="PROSITE" id="PS51078">
    <property type="entry name" value="ICLR_ED"/>
    <property type="match status" value="1"/>
</dbReference>
<organism evidence="6 7">
    <name type="scientific">Phreatobacter stygius</name>
    <dbReference type="NCBI Taxonomy" id="1940610"/>
    <lineage>
        <taxon>Bacteria</taxon>
        <taxon>Pseudomonadati</taxon>
        <taxon>Pseudomonadota</taxon>
        <taxon>Alphaproteobacteria</taxon>
        <taxon>Hyphomicrobiales</taxon>
        <taxon>Phreatobacteraceae</taxon>
        <taxon>Phreatobacter</taxon>
    </lineage>
</organism>
<dbReference type="InterPro" id="IPR050707">
    <property type="entry name" value="HTH_MetabolicPath_Reg"/>
</dbReference>
<accession>A0A4D7B942</accession>
<evidence type="ECO:0000313" key="6">
    <source>
        <dbReference type="EMBL" id="QCI67010.1"/>
    </source>
</evidence>
<proteinExistence type="predicted"/>
<dbReference type="InterPro" id="IPR036388">
    <property type="entry name" value="WH-like_DNA-bd_sf"/>
</dbReference>
<dbReference type="PROSITE" id="PS51077">
    <property type="entry name" value="HTH_ICLR"/>
    <property type="match status" value="1"/>
</dbReference>
<dbReference type="EMBL" id="CP039690">
    <property type="protein sequence ID" value="QCI67010.1"/>
    <property type="molecule type" value="Genomic_DNA"/>
</dbReference>
<reference evidence="6 7" key="1">
    <citation type="submission" date="2019-04" db="EMBL/GenBank/DDBJ databases">
        <title>Phreatobacter aquaticus sp. nov.</title>
        <authorList>
            <person name="Choi A."/>
        </authorList>
    </citation>
    <scope>NUCLEOTIDE SEQUENCE [LARGE SCALE GENOMIC DNA]</scope>
    <source>
        <strain evidence="6 7">KCTC 52518</strain>
    </source>
</reference>
<evidence type="ECO:0000259" key="5">
    <source>
        <dbReference type="PROSITE" id="PS51078"/>
    </source>
</evidence>
<evidence type="ECO:0000313" key="7">
    <source>
        <dbReference type="Proteomes" id="UP000298781"/>
    </source>
</evidence>
<dbReference type="GO" id="GO:0003700">
    <property type="term" value="F:DNA-binding transcription factor activity"/>
    <property type="evidence" value="ECO:0007669"/>
    <property type="project" value="TreeGrafter"/>
</dbReference>
<evidence type="ECO:0000256" key="2">
    <source>
        <dbReference type="ARBA" id="ARBA00023125"/>
    </source>
</evidence>
<dbReference type="PANTHER" id="PTHR30136">
    <property type="entry name" value="HELIX-TURN-HELIX TRANSCRIPTIONAL REGULATOR, ICLR FAMILY"/>
    <property type="match status" value="1"/>
</dbReference>
<dbReference type="Pfam" id="PF01614">
    <property type="entry name" value="IclR_C"/>
    <property type="match status" value="1"/>
</dbReference>
<keyword evidence="1" id="KW-0805">Transcription regulation</keyword>
<evidence type="ECO:0000259" key="4">
    <source>
        <dbReference type="PROSITE" id="PS51077"/>
    </source>
</evidence>
<dbReference type="InterPro" id="IPR036390">
    <property type="entry name" value="WH_DNA-bd_sf"/>
</dbReference>
<dbReference type="GO" id="GO:0003677">
    <property type="term" value="F:DNA binding"/>
    <property type="evidence" value="ECO:0007669"/>
    <property type="project" value="UniProtKB-KW"/>
</dbReference>
<dbReference type="OrthoDB" id="8438735at2"/>
<dbReference type="InterPro" id="IPR014757">
    <property type="entry name" value="Tscrpt_reg_IclR_C"/>
</dbReference>
<dbReference type="Proteomes" id="UP000298781">
    <property type="component" value="Chromosome"/>
</dbReference>
<dbReference type="InterPro" id="IPR029016">
    <property type="entry name" value="GAF-like_dom_sf"/>
</dbReference>
<feature type="domain" description="IclR-ED" evidence="5">
    <location>
        <begin position="87"/>
        <end position="271"/>
    </location>
</feature>
<protein>
    <submittedName>
        <fullName evidence="6">IclR family transcriptional regulator</fullName>
    </submittedName>
</protein>
<feature type="domain" description="HTH iclR-type" evidence="4">
    <location>
        <begin position="24"/>
        <end position="86"/>
    </location>
</feature>
<dbReference type="PANTHER" id="PTHR30136:SF35">
    <property type="entry name" value="HTH-TYPE TRANSCRIPTIONAL REGULATOR RV1719"/>
    <property type="match status" value="1"/>
</dbReference>
<dbReference type="AlphaFoldDB" id="A0A4D7B942"/>
<dbReference type="SUPFAM" id="SSF55781">
    <property type="entry name" value="GAF domain-like"/>
    <property type="match status" value="1"/>
</dbReference>
<keyword evidence="3" id="KW-0804">Transcription</keyword>
<dbReference type="Gene3D" id="3.30.450.40">
    <property type="match status" value="1"/>
</dbReference>
<dbReference type="RefSeq" id="WP_136962448.1">
    <property type="nucleotide sequence ID" value="NZ_CP039690.1"/>
</dbReference>
<keyword evidence="2" id="KW-0238">DNA-binding</keyword>
<sequence length="277" mass="29658">MPTAALTSRTADKARPEAIAASPVRAIERTMKILRALGSSPGYVTLTELSQSIDLHKSTVLRFLRTLEQGGFVASGPGGKGWRPGPVFLDIKSRAIAEQDLAEIARPLMEEAVKLTNETVQMAILPDNSIVYIAKVEPLDAPLRINTQIGTRRPIHCTALGKVLAAWRDPTAVDAIIAEAGLTRYTASTITTAEALHKALAKVRREGHAFDLGEFNQLVTCVAAPIRGADGQVVAGLSISSFGQSAKSARFAELTRQARATAERISERIGWTPGATR</sequence>
<evidence type="ECO:0000256" key="3">
    <source>
        <dbReference type="ARBA" id="ARBA00023163"/>
    </source>
</evidence>
<keyword evidence="7" id="KW-1185">Reference proteome</keyword>
<dbReference type="Pfam" id="PF09339">
    <property type="entry name" value="HTH_IclR"/>
    <property type="match status" value="1"/>
</dbReference>
<gene>
    <name evidence="6" type="ORF">E8M01_23840</name>
</gene>
<dbReference type="Gene3D" id="1.10.10.10">
    <property type="entry name" value="Winged helix-like DNA-binding domain superfamily/Winged helix DNA-binding domain"/>
    <property type="match status" value="1"/>
</dbReference>
<dbReference type="KEGG" id="pstg:E8M01_23840"/>
<dbReference type="GO" id="GO:0045892">
    <property type="term" value="P:negative regulation of DNA-templated transcription"/>
    <property type="evidence" value="ECO:0007669"/>
    <property type="project" value="TreeGrafter"/>
</dbReference>
<name>A0A4D7B942_9HYPH</name>
<dbReference type="SUPFAM" id="SSF46785">
    <property type="entry name" value="Winged helix' DNA-binding domain"/>
    <property type="match status" value="1"/>
</dbReference>
<dbReference type="SMART" id="SM00346">
    <property type="entry name" value="HTH_ICLR"/>
    <property type="match status" value="1"/>
</dbReference>
<dbReference type="InterPro" id="IPR005471">
    <property type="entry name" value="Tscrpt_reg_IclR_N"/>
</dbReference>